<evidence type="ECO:0000313" key="4">
    <source>
        <dbReference type="EMBL" id="PSK38480.1"/>
    </source>
</evidence>
<dbReference type="AlphaFoldDB" id="A0A2P7YR88"/>
<evidence type="ECO:0000313" key="5">
    <source>
        <dbReference type="Proteomes" id="UP000243723"/>
    </source>
</evidence>
<dbReference type="STRING" id="40998.A0A2P7YR88"/>
<reference evidence="4 5" key="1">
    <citation type="submission" date="2017-05" db="EMBL/GenBank/DDBJ databases">
        <title>Draft genome sequence of Elsinoe australis.</title>
        <authorList>
            <person name="Cheng Q."/>
        </authorList>
    </citation>
    <scope>NUCLEOTIDE SEQUENCE [LARGE SCALE GENOMIC DNA]</scope>
    <source>
        <strain evidence="4 5">NL1</strain>
    </source>
</reference>
<dbReference type="EMBL" id="NHZQ01000399">
    <property type="protein sequence ID" value="PSK38480.1"/>
    <property type="molecule type" value="Genomic_DNA"/>
</dbReference>
<gene>
    <name evidence="4" type="ORF">B9Z65_6033</name>
</gene>
<sequence>MSAQNGSLTPPKQSPDEQVSSGTKRKRSDAQDDVATASKLPSLDNSVSTKVVDKEVFEDVLAILYQSEAGPAVLNSSVSSPADAQPARKTKLSEPAESKTVSEKVADGRYTSLEELERDVIRICEDQISEIKRPDEDSTSRFKRLTEDNVAQIQDYMSFESTVRDLVARESKARKRQVKQEEDTIKVNGIKSGLGLNKGSLAPRAERTVLSLYGHAPTPKQLFSSLQDEASTDLPLEELGLPTMLTATRLLPLPEDDSSKSKSRTFGEVFAPPSSLPQLQPPPKQSKSASGRNPSIGFLSSDRPPPKASKKLSYPYQPLSVGGWVRYGTQPRVKTKTSERPRDRSGSMVEKERPEGFTVPPQREEDLFVSAYSSFAPTYDDARAIIPADSKNLIWWQRGGRRKLQSIFASEEQNDEMDVDGVEDDETTAMAAAHEKAIFEEVVQNFDEKTMDAADSEDQRTPAELEAQELLADINELLQALASHQRIRSSHIPSHSRTPSISSPSPMRSTLIGTPTEPSPDEVDTYRALKERLAELIARLPPYTVSKMDGQQIEDLRVNTTILLENKNIRGVLEEDQLTRLAKATAAAAASNASVNRASSNTGYGQYGRTSSLTGNRPALTPQPYQGGRTSMNYGRTTSNLAAATPSAQTNRNSYTQLGAQTAPVNRTQLQPSYGQSNNGQYFRQPYSQQLSQSQTSQGSPQPAAQRWGNQYSNSQSQYQGGTTQFRNTTAYNHNSFGQQPSYGQQSMQRPGSNGRSTPVSNIAPAPPRVNSPMRPIQSTEVPRPSSATPQPSGAPQAQMNGVQMNGS</sequence>
<comment type="caution">
    <text evidence="4">The sequence shown here is derived from an EMBL/GenBank/DDBJ whole genome shotgun (WGS) entry which is preliminary data.</text>
</comment>
<feature type="region of interest" description="Disordered" evidence="1">
    <location>
        <begin position="590"/>
        <end position="636"/>
    </location>
</feature>
<feature type="region of interest" description="Disordered" evidence="1">
    <location>
        <begin position="72"/>
        <end position="105"/>
    </location>
</feature>
<dbReference type="InterPro" id="IPR057199">
    <property type="entry name" value="DUF7877"/>
</dbReference>
<evidence type="ECO:0000259" key="3">
    <source>
        <dbReference type="Pfam" id="PF25289"/>
    </source>
</evidence>
<feature type="region of interest" description="Disordered" evidence="1">
    <location>
        <begin position="487"/>
        <end position="522"/>
    </location>
</feature>
<evidence type="ECO:0000256" key="1">
    <source>
        <dbReference type="SAM" id="MobiDB-lite"/>
    </source>
</evidence>
<feature type="region of interest" description="Disordered" evidence="1">
    <location>
        <begin position="330"/>
        <end position="360"/>
    </location>
</feature>
<feature type="compositionally biased region" description="Low complexity" evidence="1">
    <location>
        <begin position="490"/>
        <end position="509"/>
    </location>
</feature>
<feature type="compositionally biased region" description="Polar residues" evidence="1">
    <location>
        <begin position="726"/>
        <end position="761"/>
    </location>
</feature>
<protein>
    <submittedName>
        <fullName evidence="4">Uncharacterized protein</fullName>
    </submittedName>
</protein>
<name>A0A2P7YR88_9PEZI</name>
<dbReference type="OrthoDB" id="5354458at2759"/>
<dbReference type="Pfam" id="PF25009">
    <property type="entry name" value="DUF7785"/>
    <property type="match status" value="1"/>
</dbReference>
<evidence type="ECO:0000259" key="2">
    <source>
        <dbReference type="Pfam" id="PF25009"/>
    </source>
</evidence>
<feature type="compositionally biased region" description="Basic and acidic residues" evidence="1">
    <location>
        <begin position="91"/>
        <end position="105"/>
    </location>
</feature>
<dbReference type="Pfam" id="PF25289">
    <property type="entry name" value="DUF7877"/>
    <property type="match status" value="1"/>
</dbReference>
<feature type="domain" description="DUF7877" evidence="3">
    <location>
        <begin position="54"/>
        <end position="158"/>
    </location>
</feature>
<feature type="region of interest" description="Disordered" evidence="1">
    <location>
        <begin position="688"/>
        <end position="808"/>
    </location>
</feature>
<proteinExistence type="predicted"/>
<feature type="compositionally biased region" description="Low complexity" evidence="1">
    <location>
        <begin position="590"/>
        <end position="601"/>
    </location>
</feature>
<accession>A0A2P7YR88</accession>
<feature type="compositionally biased region" description="Polar residues" evidence="1">
    <location>
        <begin position="777"/>
        <end position="808"/>
    </location>
</feature>
<organism evidence="4 5">
    <name type="scientific">Elsinoe australis</name>
    <dbReference type="NCBI Taxonomy" id="40998"/>
    <lineage>
        <taxon>Eukaryota</taxon>
        <taxon>Fungi</taxon>
        <taxon>Dikarya</taxon>
        <taxon>Ascomycota</taxon>
        <taxon>Pezizomycotina</taxon>
        <taxon>Dothideomycetes</taxon>
        <taxon>Dothideomycetidae</taxon>
        <taxon>Myriangiales</taxon>
        <taxon>Elsinoaceae</taxon>
        <taxon>Elsinoe</taxon>
    </lineage>
</organism>
<dbReference type="Proteomes" id="UP000243723">
    <property type="component" value="Unassembled WGS sequence"/>
</dbReference>
<feature type="compositionally biased region" description="Polar residues" evidence="1">
    <location>
        <begin position="602"/>
        <end position="615"/>
    </location>
</feature>
<feature type="compositionally biased region" description="Basic and acidic residues" evidence="1">
    <location>
        <begin position="336"/>
        <end position="355"/>
    </location>
</feature>
<feature type="region of interest" description="Disordered" evidence="1">
    <location>
        <begin position="250"/>
        <end position="314"/>
    </location>
</feature>
<feature type="domain" description="DUF7785" evidence="2">
    <location>
        <begin position="466"/>
        <end position="563"/>
    </location>
</feature>
<feature type="compositionally biased region" description="Polar residues" evidence="1">
    <location>
        <begin position="1"/>
        <end position="22"/>
    </location>
</feature>
<feature type="region of interest" description="Disordered" evidence="1">
    <location>
        <begin position="1"/>
        <end position="45"/>
    </location>
</feature>
<keyword evidence="5" id="KW-1185">Reference proteome</keyword>
<feature type="compositionally biased region" description="Low complexity" evidence="1">
    <location>
        <begin position="688"/>
        <end position="725"/>
    </location>
</feature>
<dbReference type="InterPro" id="IPR056687">
    <property type="entry name" value="DUF7785"/>
</dbReference>